<feature type="domain" description="RNase H type-2" evidence="17">
    <location>
        <begin position="32"/>
        <end position="239"/>
    </location>
</feature>
<gene>
    <name evidence="14 18" type="primary">rnhB</name>
    <name evidence="18" type="ORF">CHO01_11600</name>
    <name evidence="19" type="ORF">HNR08_003034</name>
</gene>
<feature type="binding site" evidence="14 15">
    <location>
        <position position="39"/>
    </location>
    <ligand>
        <name>a divalent metal cation</name>
        <dbReference type="ChEBI" id="CHEBI:60240"/>
    </ligand>
</feature>
<feature type="binding site" evidence="14 15">
    <location>
        <position position="132"/>
    </location>
    <ligand>
        <name>a divalent metal cation</name>
        <dbReference type="ChEBI" id="CHEBI:60240"/>
    </ligand>
</feature>
<comment type="cofactor">
    <cofactor evidence="2">
        <name>Mg(2+)</name>
        <dbReference type="ChEBI" id="CHEBI:18420"/>
    </cofactor>
</comment>
<dbReference type="CDD" id="cd07182">
    <property type="entry name" value="RNase_HII_bacteria_HII_like"/>
    <property type="match status" value="1"/>
</dbReference>
<dbReference type="GO" id="GO:0005737">
    <property type="term" value="C:cytoplasm"/>
    <property type="evidence" value="ECO:0007669"/>
    <property type="project" value="UniProtKB-SubCell"/>
</dbReference>
<evidence type="ECO:0000259" key="17">
    <source>
        <dbReference type="PROSITE" id="PS51975"/>
    </source>
</evidence>
<keyword evidence="20" id="KW-1185">Reference proteome</keyword>
<reference evidence="18 20" key="1">
    <citation type="submission" date="2019-07" db="EMBL/GenBank/DDBJ databases">
        <title>Whole genome shotgun sequence of Cellulomonas hominis NBRC 16055.</title>
        <authorList>
            <person name="Hosoyama A."/>
            <person name="Uohara A."/>
            <person name="Ohji S."/>
            <person name="Ichikawa N."/>
        </authorList>
    </citation>
    <scope>NUCLEOTIDE SEQUENCE [LARGE SCALE GENOMIC DNA]</scope>
    <source>
        <strain evidence="18 20">NBRC 16055</strain>
    </source>
</reference>
<evidence type="ECO:0000256" key="15">
    <source>
        <dbReference type="PROSITE-ProRule" id="PRU01319"/>
    </source>
</evidence>
<evidence type="ECO:0000256" key="12">
    <source>
        <dbReference type="ARBA" id="ARBA00022801"/>
    </source>
</evidence>
<evidence type="ECO:0000313" key="20">
    <source>
        <dbReference type="Proteomes" id="UP000321723"/>
    </source>
</evidence>
<accession>A0A511FBR9</accession>
<dbReference type="GO" id="GO:0004523">
    <property type="term" value="F:RNA-DNA hybrid ribonuclease activity"/>
    <property type="evidence" value="ECO:0007669"/>
    <property type="project" value="UniProtKB-UniRule"/>
</dbReference>
<name>A0A511FBR9_9CELL</name>
<evidence type="ECO:0000256" key="1">
    <source>
        <dbReference type="ARBA" id="ARBA00000077"/>
    </source>
</evidence>
<evidence type="ECO:0000256" key="8">
    <source>
        <dbReference type="ARBA" id="ARBA00022490"/>
    </source>
</evidence>
<evidence type="ECO:0000313" key="19">
    <source>
        <dbReference type="EMBL" id="MBB5474298.1"/>
    </source>
</evidence>
<organism evidence="18 20">
    <name type="scientific">Cellulomonas hominis</name>
    <dbReference type="NCBI Taxonomy" id="156981"/>
    <lineage>
        <taxon>Bacteria</taxon>
        <taxon>Bacillati</taxon>
        <taxon>Actinomycetota</taxon>
        <taxon>Actinomycetes</taxon>
        <taxon>Micrococcales</taxon>
        <taxon>Cellulomonadaceae</taxon>
        <taxon>Cellulomonas</taxon>
    </lineage>
</organism>
<dbReference type="GO" id="GO:0030145">
    <property type="term" value="F:manganese ion binding"/>
    <property type="evidence" value="ECO:0007669"/>
    <property type="project" value="UniProtKB-UniRule"/>
</dbReference>
<dbReference type="InterPro" id="IPR024567">
    <property type="entry name" value="RNase_HII/HIII_dom"/>
</dbReference>
<evidence type="ECO:0000256" key="14">
    <source>
        <dbReference type="HAMAP-Rule" id="MF_00052"/>
    </source>
</evidence>
<evidence type="ECO:0000313" key="21">
    <source>
        <dbReference type="Proteomes" id="UP000564629"/>
    </source>
</evidence>
<comment type="function">
    <text evidence="3 14 16">Endonuclease that specifically degrades the RNA of RNA-DNA hybrids.</text>
</comment>
<evidence type="ECO:0000256" key="9">
    <source>
        <dbReference type="ARBA" id="ARBA00022722"/>
    </source>
</evidence>
<keyword evidence="13 14" id="KW-0464">Manganese</keyword>
<evidence type="ECO:0000256" key="2">
    <source>
        <dbReference type="ARBA" id="ARBA00001946"/>
    </source>
</evidence>
<dbReference type="EMBL" id="BJVQ01000010">
    <property type="protein sequence ID" value="GEL46044.1"/>
    <property type="molecule type" value="Genomic_DNA"/>
</dbReference>
<comment type="caution">
    <text evidence="18">The sequence shown here is derived from an EMBL/GenBank/DDBJ whole genome shotgun (WGS) entry which is preliminary data.</text>
</comment>
<keyword evidence="10 14" id="KW-0479">Metal-binding</keyword>
<dbReference type="AlphaFoldDB" id="A0A511FBR9"/>
<comment type="cofactor">
    <cofactor evidence="14 15">
        <name>Mn(2+)</name>
        <dbReference type="ChEBI" id="CHEBI:29035"/>
    </cofactor>
    <cofactor evidence="14 15">
        <name>Mg(2+)</name>
        <dbReference type="ChEBI" id="CHEBI:18420"/>
    </cofactor>
    <text evidence="14 15">Manganese or magnesium. Binds 1 divalent metal ion per monomer in the absence of substrate. May bind a second metal ion after substrate binding.</text>
</comment>
<dbReference type="EC" id="3.1.26.4" evidence="6 14"/>
<dbReference type="PROSITE" id="PS51975">
    <property type="entry name" value="RNASE_H_2"/>
    <property type="match status" value="1"/>
</dbReference>
<dbReference type="GO" id="GO:0032299">
    <property type="term" value="C:ribonuclease H2 complex"/>
    <property type="evidence" value="ECO:0007669"/>
    <property type="project" value="TreeGrafter"/>
</dbReference>
<evidence type="ECO:0000256" key="16">
    <source>
        <dbReference type="RuleBase" id="RU003515"/>
    </source>
</evidence>
<dbReference type="RefSeq" id="WP_146834972.1">
    <property type="nucleotide sequence ID" value="NZ_BJVQ01000010.1"/>
</dbReference>
<feature type="binding site" evidence="14 15">
    <location>
        <position position="38"/>
    </location>
    <ligand>
        <name>a divalent metal cation</name>
        <dbReference type="ChEBI" id="CHEBI:60240"/>
    </ligand>
</feature>
<dbReference type="InterPro" id="IPR022898">
    <property type="entry name" value="RNase_HII"/>
</dbReference>
<keyword evidence="12 14" id="KW-0378">Hydrolase</keyword>
<proteinExistence type="inferred from homology"/>
<dbReference type="OrthoDB" id="9803420at2"/>
<dbReference type="GO" id="GO:0003723">
    <property type="term" value="F:RNA binding"/>
    <property type="evidence" value="ECO:0007669"/>
    <property type="project" value="UniProtKB-UniRule"/>
</dbReference>
<comment type="similarity">
    <text evidence="5 14 16">Belongs to the RNase HII family.</text>
</comment>
<reference evidence="19 21" key="2">
    <citation type="submission" date="2020-08" db="EMBL/GenBank/DDBJ databases">
        <title>Sequencing the genomes of 1000 actinobacteria strains.</title>
        <authorList>
            <person name="Klenk H.-P."/>
        </authorList>
    </citation>
    <scope>NUCLEOTIDE SEQUENCE [LARGE SCALE GENOMIC DNA]</scope>
    <source>
        <strain evidence="19 21">DSM 9581</strain>
    </source>
</reference>
<protein>
    <recommendedName>
        <fullName evidence="7 14">Ribonuclease HII</fullName>
        <shortName evidence="14">RNase HII</shortName>
        <ecNumber evidence="6 14">3.1.26.4</ecNumber>
    </recommendedName>
</protein>
<dbReference type="GO" id="GO:0043137">
    <property type="term" value="P:DNA replication, removal of RNA primer"/>
    <property type="evidence" value="ECO:0007669"/>
    <property type="project" value="TreeGrafter"/>
</dbReference>
<dbReference type="Gene3D" id="3.30.420.10">
    <property type="entry name" value="Ribonuclease H-like superfamily/Ribonuclease H"/>
    <property type="match status" value="1"/>
</dbReference>
<keyword evidence="9 14" id="KW-0540">Nuclease</keyword>
<dbReference type="InterPro" id="IPR012337">
    <property type="entry name" value="RNaseH-like_sf"/>
</dbReference>
<comment type="subcellular location">
    <subcellularLocation>
        <location evidence="4 14">Cytoplasm</location>
    </subcellularLocation>
</comment>
<evidence type="ECO:0000256" key="6">
    <source>
        <dbReference type="ARBA" id="ARBA00012180"/>
    </source>
</evidence>
<keyword evidence="11 14" id="KW-0255">Endonuclease</keyword>
<dbReference type="HAMAP" id="MF_00052_B">
    <property type="entry name" value="RNase_HII_B"/>
    <property type="match status" value="1"/>
</dbReference>
<evidence type="ECO:0000256" key="7">
    <source>
        <dbReference type="ARBA" id="ARBA00019179"/>
    </source>
</evidence>
<dbReference type="NCBIfam" id="NF000595">
    <property type="entry name" value="PRK00015.1-3"/>
    <property type="match status" value="1"/>
</dbReference>
<evidence type="ECO:0000256" key="11">
    <source>
        <dbReference type="ARBA" id="ARBA00022759"/>
    </source>
</evidence>
<dbReference type="PANTHER" id="PTHR10954:SF18">
    <property type="entry name" value="RIBONUCLEASE HII"/>
    <property type="match status" value="1"/>
</dbReference>
<keyword evidence="8 14" id="KW-0963">Cytoplasm</keyword>
<dbReference type="InterPro" id="IPR001352">
    <property type="entry name" value="RNase_HII/HIII"/>
</dbReference>
<dbReference type="PANTHER" id="PTHR10954">
    <property type="entry name" value="RIBONUCLEASE H2 SUBUNIT A"/>
    <property type="match status" value="1"/>
</dbReference>
<sequence length="257" mass="26887">MTAAVPARAPRPPRSAAPTLRFERQILRDGVPALACADEVGRGSLSGPVTVGVVVVTAATRPAPQGVRDSKLLTPDARTRLAPQIQRWAACWSVGHAEPAEIDAYGIIAALRLAAHRALAGLSIPPATLLLDGNHDYVTSPAQDTLLGPPPVLDSVPPVRTLVKADLRCAAVAAASILAKTERDAIMTRLHDDHPEYGWAENKGYSAPEHLAALRRLGPTPHHRTSWRLPGLSGAEAGPAAPAAVLPDETLALDVAG</sequence>
<evidence type="ECO:0000256" key="5">
    <source>
        <dbReference type="ARBA" id="ARBA00007383"/>
    </source>
</evidence>
<dbReference type="Proteomes" id="UP000321723">
    <property type="component" value="Unassembled WGS sequence"/>
</dbReference>
<evidence type="ECO:0000256" key="13">
    <source>
        <dbReference type="ARBA" id="ARBA00023211"/>
    </source>
</evidence>
<evidence type="ECO:0000256" key="3">
    <source>
        <dbReference type="ARBA" id="ARBA00004065"/>
    </source>
</evidence>
<evidence type="ECO:0000256" key="10">
    <source>
        <dbReference type="ARBA" id="ARBA00022723"/>
    </source>
</evidence>
<evidence type="ECO:0000313" key="18">
    <source>
        <dbReference type="EMBL" id="GEL46044.1"/>
    </source>
</evidence>
<dbReference type="GO" id="GO:0006298">
    <property type="term" value="P:mismatch repair"/>
    <property type="evidence" value="ECO:0007669"/>
    <property type="project" value="TreeGrafter"/>
</dbReference>
<dbReference type="InterPro" id="IPR036397">
    <property type="entry name" value="RNaseH_sf"/>
</dbReference>
<dbReference type="SUPFAM" id="SSF53098">
    <property type="entry name" value="Ribonuclease H-like"/>
    <property type="match status" value="1"/>
</dbReference>
<evidence type="ECO:0000256" key="4">
    <source>
        <dbReference type="ARBA" id="ARBA00004496"/>
    </source>
</evidence>
<dbReference type="EMBL" id="JACHDN010000001">
    <property type="protein sequence ID" value="MBB5474298.1"/>
    <property type="molecule type" value="Genomic_DNA"/>
</dbReference>
<dbReference type="Pfam" id="PF01351">
    <property type="entry name" value="RNase_HII"/>
    <property type="match status" value="1"/>
</dbReference>
<dbReference type="Proteomes" id="UP000564629">
    <property type="component" value="Unassembled WGS sequence"/>
</dbReference>
<comment type="catalytic activity">
    <reaction evidence="1 14 15 16">
        <text>Endonucleolytic cleavage to 5'-phosphomonoester.</text>
        <dbReference type="EC" id="3.1.26.4"/>
    </reaction>
</comment>